<keyword evidence="1" id="KW-0812">Transmembrane</keyword>
<feature type="transmembrane region" description="Helical" evidence="1">
    <location>
        <begin position="348"/>
        <end position="369"/>
    </location>
</feature>
<organism evidence="2">
    <name type="scientific">Candidatus Kentrum sp. LFY</name>
    <dbReference type="NCBI Taxonomy" id="2126342"/>
    <lineage>
        <taxon>Bacteria</taxon>
        <taxon>Pseudomonadati</taxon>
        <taxon>Pseudomonadota</taxon>
        <taxon>Gammaproteobacteria</taxon>
        <taxon>Candidatus Kentrum</taxon>
    </lineage>
</organism>
<feature type="transmembrane region" description="Helical" evidence="1">
    <location>
        <begin position="220"/>
        <end position="238"/>
    </location>
</feature>
<gene>
    <name evidence="2" type="ORF">BECKLFY1418C_GA0070996_10616</name>
</gene>
<keyword evidence="1" id="KW-0472">Membrane</keyword>
<proteinExistence type="predicted"/>
<name>A0A450WRJ2_9GAMM</name>
<feature type="transmembrane region" description="Helical" evidence="1">
    <location>
        <begin position="111"/>
        <end position="129"/>
    </location>
</feature>
<sequence>MQLSPVLFSILGPLAVPLIFWLYRNYKILLAGKSGDEEKDRRLANDRRCLRAWVRRRRFEARYRHLLGGFLDGFACRFAGDTGSIKGSEARDSGVVRLFGIDPFTEDSYKLCLRLAFAYPLAGFFVAWALGSTGEVAGVELLAPLEAQWRWLLLGSVLLFGWLYFNSLGTGDRSNRAYLIGAIVAVILGISAAASAGIEAVVVVAIVACAIAFALRFTVAVAVAVTGTVVIAIIVTGVDTTDTGVGISAFVGIGAFAVAFFIDWPRKYLRSRKGVAGYWIGFNLFFTMYISVILAWAFHYVDPSNVMIFLLPVFLTLLPLANAALDWLSLGVTRGLLYAIHRSHHSGLLALGGAALDIVLALFFLFGIASLTTFVVAGLDAITLAWGGRDLLDLGALFGKLESSPWSLDVAWVHFMMLSTLVPTLVHFFIAGSAAVLILPDGWRDRILANFDRSDDARWWAFLYVSFVPPLAFVAPAALLWGLYHLITTHHGMIGGWLLDWARWVASVVDPSFSATQAGQWLVFWQGSG</sequence>
<evidence type="ECO:0000256" key="1">
    <source>
        <dbReference type="SAM" id="Phobius"/>
    </source>
</evidence>
<keyword evidence="1" id="KW-1133">Transmembrane helix</keyword>
<feature type="transmembrane region" description="Helical" evidence="1">
    <location>
        <begin position="306"/>
        <end position="328"/>
    </location>
</feature>
<dbReference type="EMBL" id="CAADFN010000061">
    <property type="protein sequence ID" value="VFK19662.1"/>
    <property type="molecule type" value="Genomic_DNA"/>
</dbReference>
<evidence type="ECO:0000313" key="2">
    <source>
        <dbReference type="EMBL" id="VFK19662.1"/>
    </source>
</evidence>
<feature type="transmembrane region" description="Helical" evidence="1">
    <location>
        <begin position="244"/>
        <end position="264"/>
    </location>
</feature>
<feature type="transmembrane region" description="Helical" evidence="1">
    <location>
        <begin position="177"/>
        <end position="194"/>
    </location>
</feature>
<protein>
    <submittedName>
        <fullName evidence="2">Uncharacterized protein</fullName>
    </submittedName>
</protein>
<reference evidence="2" key="1">
    <citation type="submission" date="2019-02" db="EMBL/GenBank/DDBJ databases">
        <authorList>
            <person name="Gruber-Vodicka R. H."/>
            <person name="Seah K. B. B."/>
        </authorList>
    </citation>
    <scope>NUCLEOTIDE SEQUENCE</scope>
    <source>
        <strain evidence="2">BECK_BY7</strain>
    </source>
</reference>
<feature type="transmembrane region" description="Helical" evidence="1">
    <location>
        <begin position="411"/>
        <end position="439"/>
    </location>
</feature>
<accession>A0A450WRJ2</accession>
<feature type="transmembrane region" description="Helical" evidence="1">
    <location>
        <begin position="276"/>
        <end position="300"/>
    </location>
</feature>
<feature type="transmembrane region" description="Helical" evidence="1">
    <location>
        <begin position="459"/>
        <end position="484"/>
    </location>
</feature>
<feature type="transmembrane region" description="Helical" evidence="1">
    <location>
        <begin position="6"/>
        <end position="23"/>
    </location>
</feature>
<feature type="transmembrane region" description="Helical" evidence="1">
    <location>
        <begin position="200"/>
        <end position="215"/>
    </location>
</feature>
<feature type="transmembrane region" description="Helical" evidence="1">
    <location>
        <begin position="149"/>
        <end position="165"/>
    </location>
</feature>
<dbReference type="AlphaFoldDB" id="A0A450WRJ2"/>